<dbReference type="EMBL" id="JARIHO010000018">
    <property type="protein sequence ID" value="KAJ7347738.1"/>
    <property type="molecule type" value="Genomic_DNA"/>
</dbReference>
<organism evidence="1 2">
    <name type="scientific">Mycena albidolilacea</name>
    <dbReference type="NCBI Taxonomy" id="1033008"/>
    <lineage>
        <taxon>Eukaryota</taxon>
        <taxon>Fungi</taxon>
        <taxon>Dikarya</taxon>
        <taxon>Basidiomycota</taxon>
        <taxon>Agaricomycotina</taxon>
        <taxon>Agaricomycetes</taxon>
        <taxon>Agaricomycetidae</taxon>
        <taxon>Agaricales</taxon>
        <taxon>Marasmiineae</taxon>
        <taxon>Mycenaceae</taxon>
        <taxon>Mycena</taxon>
    </lineage>
</organism>
<dbReference type="AlphaFoldDB" id="A0AAD7A2V2"/>
<evidence type="ECO:0008006" key="3">
    <source>
        <dbReference type="Google" id="ProtNLM"/>
    </source>
</evidence>
<reference evidence="1" key="1">
    <citation type="submission" date="2023-03" db="EMBL/GenBank/DDBJ databases">
        <title>Massive genome expansion in bonnet fungi (Mycena s.s.) driven by repeated elements and novel gene families across ecological guilds.</title>
        <authorList>
            <consortium name="Lawrence Berkeley National Laboratory"/>
            <person name="Harder C.B."/>
            <person name="Miyauchi S."/>
            <person name="Viragh M."/>
            <person name="Kuo A."/>
            <person name="Thoen E."/>
            <person name="Andreopoulos B."/>
            <person name="Lu D."/>
            <person name="Skrede I."/>
            <person name="Drula E."/>
            <person name="Henrissat B."/>
            <person name="Morin E."/>
            <person name="Kohler A."/>
            <person name="Barry K."/>
            <person name="LaButti K."/>
            <person name="Morin E."/>
            <person name="Salamov A."/>
            <person name="Lipzen A."/>
            <person name="Mereny Z."/>
            <person name="Hegedus B."/>
            <person name="Baldrian P."/>
            <person name="Stursova M."/>
            <person name="Weitz H."/>
            <person name="Taylor A."/>
            <person name="Grigoriev I.V."/>
            <person name="Nagy L.G."/>
            <person name="Martin F."/>
            <person name="Kauserud H."/>
        </authorList>
    </citation>
    <scope>NUCLEOTIDE SEQUENCE</scope>
    <source>
        <strain evidence="1">CBHHK002</strain>
    </source>
</reference>
<evidence type="ECO:0000313" key="2">
    <source>
        <dbReference type="Proteomes" id="UP001218218"/>
    </source>
</evidence>
<name>A0AAD7A2V2_9AGAR</name>
<accession>A0AAD7A2V2</accession>
<sequence length="301" mass="34023">MSKIDSIQCTLLLLASSPVILPQAISLHLQNRVRIASEFLQGHVELNVSLALENGIQAFHCSALHLEGSISYALEVVVDRPGEWKAVIREDRIRRKIWGDYSIAKTKPVMPALAAFPMSTPVPFRIHVTTETKPMKHTDGPEHELFPAPPLNFSQLKFTLIRNVYFRTSTRKKHHLDVLGETDRSPQSVTRLLEADPPEWNPSNEDKSKGIWRRTKSKFVALWPAAPCVVSWDRYYVLLALVSVGRHDRAWVCVPQIQPFSRGPNLALTYADIPPPGPTPSLDLPRAYWAGKDHDWDHKKG</sequence>
<evidence type="ECO:0000313" key="1">
    <source>
        <dbReference type="EMBL" id="KAJ7347738.1"/>
    </source>
</evidence>
<proteinExistence type="predicted"/>
<gene>
    <name evidence="1" type="ORF">DFH08DRAFT_1000951</name>
</gene>
<keyword evidence="2" id="KW-1185">Reference proteome</keyword>
<protein>
    <recommendedName>
        <fullName evidence="3">Arrestin-like N-terminal domain-containing protein</fullName>
    </recommendedName>
</protein>
<dbReference type="Proteomes" id="UP001218218">
    <property type="component" value="Unassembled WGS sequence"/>
</dbReference>
<comment type="caution">
    <text evidence="1">The sequence shown here is derived from an EMBL/GenBank/DDBJ whole genome shotgun (WGS) entry which is preliminary data.</text>
</comment>